<dbReference type="GO" id="GO:0005829">
    <property type="term" value="C:cytosol"/>
    <property type="evidence" value="ECO:0007669"/>
    <property type="project" value="TreeGrafter"/>
</dbReference>
<dbReference type="InterPro" id="IPR023198">
    <property type="entry name" value="PGP-like_dom2"/>
</dbReference>
<evidence type="ECO:0000313" key="6">
    <source>
        <dbReference type="Proteomes" id="UP000220836"/>
    </source>
</evidence>
<keyword evidence="6" id="KW-1185">Reference proteome</keyword>
<dbReference type="InterPro" id="IPR036412">
    <property type="entry name" value="HAD-like_sf"/>
</dbReference>
<evidence type="ECO:0000256" key="3">
    <source>
        <dbReference type="ARBA" id="ARBA00006171"/>
    </source>
</evidence>
<dbReference type="InterPro" id="IPR023214">
    <property type="entry name" value="HAD_sf"/>
</dbReference>
<proteinExistence type="inferred from homology"/>
<dbReference type="Pfam" id="PF00702">
    <property type="entry name" value="Hydrolase"/>
    <property type="match status" value="1"/>
</dbReference>
<dbReference type="GO" id="GO:0006281">
    <property type="term" value="P:DNA repair"/>
    <property type="evidence" value="ECO:0007669"/>
    <property type="project" value="TreeGrafter"/>
</dbReference>
<comment type="similarity">
    <text evidence="3">Belongs to the HAD-like hydrolase superfamily. CbbY/CbbZ/Gph/YieH family.</text>
</comment>
<dbReference type="EMBL" id="FXYH01000007">
    <property type="protein sequence ID" value="SMX41514.1"/>
    <property type="molecule type" value="Genomic_DNA"/>
</dbReference>
<comment type="pathway">
    <text evidence="2">Organic acid metabolism; glycolate biosynthesis; glycolate from 2-phosphoglycolate: step 1/1.</text>
</comment>
<dbReference type="SUPFAM" id="SSF56784">
    <property type="entry name" value="HAD-like"/>
    <property type="match status" value="1"/>
</dbReference>
<dbReference type="GO" id="GO:0008967">
    <property type="term" value="F:phosphoglycolate phosphatase activity"/>
    <property type="evidence" value="ECO:0007669"/>
    <property type="project" value="UniProtKB-EC"/>
</dbReference>
<dbReference type="SFLD" id="SFLDS00003">
    <property type="entry name" value="Haloacid_Dehalogenase"/>
    <property type="match status" value="1"/>
</dbReference>
<dbReference type="Gene3D" id="3.40.50.1000">
    <property type="entry name" value="HAD superfamily/HAD-like"/>
    <property type="match status" value="1"/>
</dbReference>
<dbReference type="PANTHER" id="PTHR43434">
    <property type="entry name" value="PHOSPHOGLYCOLATE PHOSPHATASE"/>
    <property type="match status" value="1"/>
</dbReference>
<dbReference type="Proteomes" id="UP000220836">
    <property type="component" value="Unassembled WGS sequence"/>
</dbReference>
<dbReference type="PANTHER" id="PTHR43434:SF1">
    <property type="entry name" value="PHOSPHOGLYCOLATE PHOSPHATASE"/>
    <property type="match status" value="1"/>
</dbReference>
<protein>
    <recommendedName>
        <fullName evidence="4">phosphoglycolate phosphatase</fullName>
        <ecNumber evidence="4">3.1.3.18</ecNumber>
    </recommendedName>
</protein>
<comment type="catalytic activity">
    <reaction evidence="1">
        <text>2-phosphoglycolate + H2O = glycolate + phosphate</text>
        <dbReference type="Rhea" id="RHEA:14369"/>
        <dbReference type="ChEBI" id="CHEBI:15377"/>
        <dbReference type="ChEBI" id="CHEBI:29805"/>
        <dbReference type="ChEBI" id="CHEBI:43474"/>
        <dbReference type="ChEBI" id="CHEBI:58033"/>
        <dbReference type="EC" id="3.1.3.18"/>
    </reaction>
</comment>
<evidence type="ECO:0000313" key="5">
    <source>
        <dbReference type="EMBL" id="SMX41514.1"/>
    </source>
</evidence>
<reference evidence="5 6" key="1">
    <citation type="submission" date="2017-05" db="EMBL/GenBank/DDBJ databases">
        <authorList>
            <person name="Song R."/>
            <person name="Chenine A.L."/>
            <person name="Ruprecht R.M."/>
        </authorList>
    </citation>
    <scope>NUCLEOTIDE SEQUENCE [LARGE SCALE GENOMIC DNA]</scope>
    <source>
        <strain evidence="5 6">CECT 8663</strain>
    </source>
</reference>
<dbReference type="NCBIfam" id="TIGR01549">
    <property type="entry name" value="HAD-SF-IA-v1"/>
    <property type="match status" value="1"/>
</dbReference>
<dbReference type="OrthoDB" id="9797743at2"/>
<dbReference type="AlphaFoldDB" id="A0A238KG66"/>
<dbReference type="InterPro" id="IPR050155">
    <property type="entry name" value="HAD-like_hydrolase_sf"/>
</dbReference>
<dbReference type="Gene3D" id="1.10.150.240">
    <property type="entry name" value="Putative phosphatase, domain 2"/>
    <property type="match status" value="1"/>
</dbReference>
<evidence type="ECO:0000256" key="1">
    <source>
        <dbReference type="ARBA" id="ARBA00000830"/>
    </source>
</evidence>
<evidence type="ECO:0000256" key="4">
    <source>
        <dbReference type="ARBA" id="ARBA00013078"/>
    </source>
</evidence>
<dbReference type="InterPro" id="IPR006439">
    <property type="entry name" value="HAD-SF_hydro_IA"/>
</dbReference>
<accession>A0A238KG66</accession>
<dbReference type="RefSeq" id="WP_097804794.1">
    <property type="nucleotide sequence ID" value="NZ_FXYH01000007.1"/>
</dbReference>
<organism evidence="5 6">
    <name type="scientific">Pelagimonas varians</name>
    <dbReference type="NCBI Taxonomy" id="696760"/>
    <lineage>
        <taxon>Bacteria</taxon>
        <taxon>Pseudomonadati</taxon>
        <taxon>Pseudomonadota</taxon>
        <taxon>Alphaproteobacteria</taxon>
        <taxon>Rhodobacterales</taxon>
        <taxon>Roseobacteraceae</taxon>
        <taxon>Pelagimonas</taxon>
    </lineage>
</organism>
<evidence type="ECO:0000256" key="2">
    <source>
        <dbReference type="ARBA" id="ARBA00004818"/>
    </source>
</evidence>
<name>A0A238KG66_9RHOB</name>
<dbReference type="SFLD" id="SFLDG01129">
    <property type="entry name" value="C1.5:_HAD__Beta-PGM__Phosphata"/>
    <property type="match status" value="1"/>
</dbReference>
<dbReference type="EC" id="3.1.3.18" evidence="4"/>
<sequence>MSLRADAVLFDKDGTLFNFGATWDVWAAEVIAHLSGGDHHLQEAMAASAGYDLTRKRFHSDSPVIAGTNLEAAECLARVLPDRSLEEVELYLMKAAAEAPLSEAVPLVPFLAQLAAMDLALGVMTNDSEFAARAHLQTAGVEGMFDFIAGFDSGFGAKPDPDPLLAFAVATKIAPERVVMVGDSTHDLQAGRAAGMQTVGVLTGPALTAELEPWADVVLSDIGEVLGWLLAAE</sequence>
<gene>
    <name evidence="5" type="primary">gph_3</name>
    <name evidence="5" type="ORF">PEV8663_02295</name>
</gene>
<keyword evidence="5" id="KW-0378">Hydrolase</keyword>